<dbReference type="EMBL" id="LT859958">
    <property type="protein sequence ID" value="SMX55230.1"/>
    <property type="molecule type" value="Genomic_DNA"/>
</dbReference>
<accession>A0A1Y6KB45</accession>
<evidence type="ECO:0008006" key="4">
    <source>
        <dbReference type="Google" id="ProtNLM"/>
    </source>
</evidence>
<dbReference type="OrthoDB" id="141058at2"/>
<proteinExistence type="predicted"/>
<dbReference type="KEGG" id="abat:CFX1CAM_2165"/>
<keyword evidence="3" id="KW-1185">Reference proteome</keyword>
<reference evidence="3" key="1">
    <citation type="submission" date="2017-05" db="EMBL/GenBank/DDBJ databases">
        <authorList>
            <person name="Kirkegaard R."/>
            <person name="Mcilroy J S."/>
        </authorList>
    </citation>
    <scope>NUCLEOTIDE SEQUENCE [LARGE SCALE GENOMIC DNA]</scope>
</reference>
<dbReference type="Proteomes" id="UP000195514">
    <property type="component" value="Chromosome I"/>
</dbReference>
<evidence type="ECO:0000313" key="2">
    <source>
        <dbReference type="EMBL" id="SMX55230.1"/>
    </source>
</evidence>
<evidence type="ECO:0000313" key="3">
    <source>
        <dbReference type="Proteomes" id="UP000195514"/>
    </source>
</evidence>
<organism evidence="2 3">
    <name type="scientific">Candidatus Brevifilum fermentans</name>
    <dbReference type="NCBI Taxonomy" id="1986204"/>
    <lineage>
        <taxon>Bacteria</taxon>
        <taxon>Bacillati</taxon>
        <taxon>Chloroflexota</taxon>
        <taxon>Anaerolineae</taxon>
        <taxon>Anaerolineales</taxon>
        <taxon>Anaerolineaceae</taxon>
        <taxon>Candidatus Brevifilum</taxon>
    </lineage>
</organism>
<name>A0A1Y6KB45_9CHLR</name>
<keyword evidence="1" id="KW-0732">Signal</keyword>
<feature type="chain" id="PRO_5012418766" description="IgGFc-binding protein N-terminal domain-containing protein" evidence="1">
    <location>
        <begin position="24"/>
        <end position="469"/>
    </location>
</feature>
<dbReference type="RefSeq" id="WP_087863020.1">
    <property type="nucleotide sequence ID" value="NZ_LT859958.1"/>
</dbReference>
<gene>
    <name evidence="2" type="ORF">CFX1CAM_2165</name>
</gene>
<evidence type="ECO:0000256" key="1">
    <source>
        <dbReference type="SAM" id="SignalP"/>
    </source>
</evidence>
<sequence>MRKLLFLSLIIAMLFFAIPPVQAQPPAKYETQVNVTNVSNVNGTITLRFFRQNGTELAPITKPIKAYETIYFTSFAGVSNFDGSMVIESDVPLASMGMLASKNSAGNYTGYAGYIGVSGGANKVFLPLLMNQNYGYSTYFYIQNTTSSAISATVTYSNGKVTNIPSIKPYASYKIDNRGMAGLPKDFSAIVTTSGAVAVAVVEYNDGPGNQLYSYNGFVAGTTKPIFPMINENNYGYWTSANIQNAGTVATTVTMKYTPTEVGTACTETITIPPGAKRDFATYAFAFPTSWAPYTVSSTCKNGERFIGSAAVITNSANQPLVGIVNQINNTIDPNKGAALMSQNPAAATDTIVFPFVQQWVGPWNWWTSMTVINVSGSTIPKNDIVCTIKGTGPGGAVTKTLKNPTALPNNSGWLHQFYNDRTPMPNGFLGGAICKSTSGKQLVGTLNILAHNAGLQVDSLAVYEGIAP</sequence>
<feature type="signal peptide" evidence="1">
    <location>
        <begin position="1"/>
        <end position="23"/>
    </location>
</feature>
<dbReference type="AlphaFoldDB" id="A0A1Y6KB45"/>
<protein>
    <recommendedName>
        <fullName evidence="4">IgGFc-binding protein N-terminal domain-containing protein</fullName>
    </recommendedName>
</protein>